<name>A0A0T5Y1A4_MYCTX</name>
<evidence type="ECO:0000313" key="9">
    <source>
        <dbReference type="Proteomes" id="UP000044938"/>
    </source>
</evidence>
<evidence type="ECO:0000313" key="7">
    <source>
        <dbReference type="Proteomes" id="UP000038802"/>
    </source>
</evidence>
<evidence type="ECO:0000313" key="2">
    <source>
        <dbReference type="EMBL" id="CFE67064.1"/>
    </source>
</evidence>
<dbReference type="EMBL" id="CSBK01001696">
    <property type="protein sequence ID" value="COZ03173.1"/>
    <property type="molecule type" value="Genomic_DNA"/>
</dbReference>
<evidence type="ECO:0000313" key="11">
    <source>
        <dbReference type="Proteomes" id="UP000046947"/>
    </source>
</evidence>
<dbReference type="Proteomes" id="UP000038802">
    <property type="component" value="Unassembled WGS sequence"/>
</dbReference>
<organism evidence="3 7">
    <name type="scientific">Mycobacterium tuberculosis</name>
    <dbReference type="NCBI Taxonomy" id="1773"/>
    <lineage>
        <taxon>Bacteria</taxon>
        <taxon>Bacillati</taxon>
        <taxon>Actinomycetota</taxon>
        <taxon>Actinomycetes</taxon>
        <taxon>Mycobacteriales</taxon>
        <taxon>Mycobacteriaceae</taxon>
        <taxon>Mycobacterium</taxon>
        <taxon>Mycobacterium tuberculosis complex</taxon>
    </lineage>
</organism>
<gene>
    <name evidence="4" type="ORF">ERS007679_03058</name>
    <name evidence="1" type="ORF">ERS007681_01757</name>
    <name evidence="2" type="ORF">ERS007688_03379</name>
    <name evidence="3" type="ORF">ERS007703_01754</name>
    <name evidence="5" type="ORF">ERS007720_02707</name>
    <name evidence="6" type="ORF">ERS007739_03321</name>
</gene>
<evidence type="ECO:0000313" key="6">
    <source>
        <dbReference type="EMBL" id="COZ03173.1"/>
    </source>
</evidence>
<proteinExistence type="predicted"/>
<protein>
    <submittedName>
        <fullName evidence="3">Uncharacterized protein</fullName>
    </submittedName>
</protein>
<dbReference type="PATRIC" id="fig|1773.2321.peg.3986"/>
<evidence type="ECO:0000313" key="3">
    <source>
        <dbReference type="EMBL" id="COV62741.1"/>
    </source>
</evidence>
<dbReference type="Proteomes" id="UP000045842">
    <property type="component" value="Unassembled WGS sequence"/>
</dbReference>
<reference evidence="7 8" key="3">
    <citation type="submission" date="2015-03" db="EMBL/GenBank/DDBJ databases">
        <authorList>
            <consortium name="Pathogen Informatics"/>
        </authorList>
    </citation>
    <scope>NUCLEOTIDE SEQUENCE [LARGE SCALE GENOMIC DNA]</scope>
    <source>
        <strain evidence="4 10">G09801536</strain>
        <strain evidence="1 12">G09901357</strain>
        <strain evidence="2 11">H09601792</strain>
        <strain evidence="7">K00500041</strain>
        <strain evidence="5 9">M09401471</strain>
        <strain evidence="8">N09902308</strain>
    </source>
</reference>
<accession>A0A0T5Y1A4</accession>
<evidence type="ECO:0000313" key="8">
    <source>
        <dbReference type="Proteomes" id="UP000039021"/>
    </source>
</evidence>
<evidence type="ECO:0000313" key="4">
    <source>
        <dbReference type="EMBL" id="COW07545.1"/>
    </source>
</evidence>
<dbReference type="EMBL" id="CSAD01000499">
    <property type="protein sequence ID" value="COW07545.1"/>
    <property type="molecule type" value="Genomic_DNA"/>
</dbReference>
<evidence type="ECO:0000313" key="10">
    <source>
        <dbReference type="Proteomes" id="UP000045842"/>
    </source>
</evidence>
<dbReference type="AlphaFoldDB" id="A0A0T5Y1A4"/>
<dbReference type="Proteomes" id="UP000039021">
    <property type="component" value="Unassembled WGS sequence"/>
</dbReference>
<evidence type="ECO:0000313" key="12">
    <source>
        <dbReference type="Proteomes" id="UP000048289"/>
    </source>
</evidence>
<reference evidence="3" key="2">
    <citation type="submission" date="2015-03" db="EMBL/GenBank/DDBJ databases">
        <authorList>
            <person name="Murphy D."/>
        </authorList>
    </citation>
    <scope>NUCLEOTIDE SEQUENCE [LARGE SCALE GENOMIC DNA]</scope>
    <source>
        <strain evidence="3">K00500041</strain>
    </source>
</reference>
<dbReference type="EMBL" id="CSAE01000161">
    <property type="protein sequence ID" value="COV62741.1"/>
    <property type="molecule type" value="Genomic_DNA"/>
</dbReference>
<sequence length="103" mass="10811">MGTFSVLLVTGTTGTTPRSRRIAAALALSLLTITAGRRIFAALPRAGSRSTCQISPRSIYAVRCKPPTATAGPLSWHASNAATSSVDKLTLGFMPQSYPCSNR</sequence>
<dbReference type="EMBL" id="CFOH01000719">
    <property type="protein sequence ID" value="CFE67064.1"/>
    <property type="molecule type" value="Genomic_DNA"/>
</dbReference>
<dbReference type="EMBL" id="CFOE01000193">
    <property type="protein sequence ID" value="CFE39377.1"/>
    <property type="molecule type" value="Genomic_DNA"/>
</dbReference>
<reference evidence="6" key="1">
    <citation type="submission" date="2015-03" db="EMBL/GenBank/DDBJ databases">
        <authorList>
            <consortium name="Pathogen Informatics"/>
            <person name="Murphy D."/>
        </authorList>
    </citation>
    <scope>NUCLEOTIDE SEQUENCE</scope>
    <source>
        <strain evidence="6">N09902308</strain>
    </source>
</reference>
<evidence type="ECO:0000313" key="5">
    <source>
        <dbReference type="EMBL" id="COW47710.1"/>
    </source>
</evidence>
<dbReference type="Proteomes" id="UP000046947">
    <property type="component" value="Unassembled WGS sequence"/>
</dbReference>
<dbReference type="Proteomes" id="UP000044938">
    <property type="component" value="Unassembled WGS sequence"/>
</dbReference>
<dbReference type="Proteomes" id="UP000048289">
    <property type="component" value="Unassembled WGS sequence"/>
</dbReference>
<dbReference type="EMBL" id="CSAJ01000369">
    <property type="protein sequence ID" value="COW47710.1"/>
    <property type="molecule type" value="Genomic_DNA"/>
</dbReference>
<evidence type="ECO:0000313" key="1">
    <source>
        <dbReference type="EMBL" id="CFE39377.1"/>
    </source>
</evidence>